<organism evidence="2">
    <name type="scientific">Acinetobacter baumannii</name>
    <dbReference type="NCBI Taxonomy" id="470"/>
    <lineage>
        <taxon>Bacteria</taxon>
        <taxon>Pseudomonadati</taxon>
        <taxon>Pseudomonadota</taxon>
        <taxon>Gammaproteobacteria</taxon>
        <taxon>Moraxellales</taxon>
        <taxon>Moraxellaceae</taxon>
        <taxon>Acinetobacter</taxon>
        <taxon>Acinetobacter calcoaceticus/baumannii complex</taxon>
    </lineage>
</organism>
<accession>A0A125S0S3</accession>
<dbReference type="AlphaFoldDB" id="A0A125S0S3"/>
<dbReference type="InterPro" id="IPR012337">
    <property type="entry name" value="RNaseH-like_sf"/>
</dbReference>
<dbReference type="GO" id="GO:0004803">
    <property type="term" value="F:transposase activity"/>
    <property type="evidence" value="ECO:0007669"/>
    <property type="project" value="InterPro"/>
</dbReference>
<dbReference type="InterPro" id="IPR047768">
    <property type="entry name" value="Tn5p-like"/>
</dbReference>
<dbReference type="PANTHER" id="PTHR37319">
    <property type="entry name" value="TRANSPOSASE"/>
    <property type="match status" value="1"/>
</dbReference>
<dbReference type="GO" id="GO:0003677">
    <property type="term" value="F:DNA binding"/>
    <property type="evidence" value="ECO:0007669"/>
    <property type="project" value="InterPro"/>
</dbReference>
<dbReference type="EMBL" id="KT852972">
    <property type="protein sequence ID" value="AMD83609.1"/>
    <property type="molecule type" value="Genomic_DNA"/>
</dbReference>
<dbReference type="NCBIfam" id="NF033591">
    <property type="entry name" value="transpos_IS4_2"/>
    <property type="match status" value="1"/>
</dbReference>
<dbReference type="Pfam" id="PF01609">
    <property type="entry name" value="DDE_Tnp_1"/>
    <property type="match status" value="1"/>
</dbReference>
<evidence type="ECO:0000259" key="1">
    <source>
        <dbReference type="Pfam" id="PF01609"/>
    </source>
</evidence>
<dbReference type="GO" id="GO:0006313">
    <property type="term" value="P:DNA transposition"/>
    <property type="evidence" value="ECO:0007669"/>
    <property type="project" value="InterPro"/>
</dbReference>
<feature type="domain" description="Transposase IS4-like" evidence="1">
    <location>
        <begin position="63"/>
        <end position="106"/>
    </location>
</feature>
<sequence>MVTNHLAKNHKISDLFRHLQVGQTECRKRRIWVGRVKLYISALRLEDGELLLVVSPMFNASAIRDYALRWEIETLFSCLKGRGFNLENTRLTDPRRVKKLIAVLAIGFCWCYLTGEWQHDRKKAIKIKKHGRLSVSLFRYGLDYVQMAILRLIGFGKKEEFKKVLAILRKKKPDRTRVL</sequence>
<name>A0A125S0S3_ACIBA</name>
<dbReference type="PANTHER" id="PTHR37319:SF1">
    <property type="entry name" value="TRANSPOSASE TN5 DIMERISATION DOMAIN-CONTAINING PROTEIN"/>
    <property type="match status" value="1"/>
</dbReference>
<reference evidence="2" key="1">
    <citation type="submission" date="2015-09" db="EMBL/GenBank/DDBJ databases">
        <title>Repeated local emergence of carbapenem resistant Acinetobacter baumannii in a single hospital ward.</title>
        <authorList>
            <person name="Schultz M.B."/>
            <person name="Thanh D.P."/>
            <person name="Hoang N.T.D."/>
            <person name="Wick R.R."/>
            <person name="Ingle D.J."/>
            <person name="Hawkey J."/>
            <person name="Edwards D."/>
            <person name="Kenyon J."/>
            <person name="Lan N.P.H."/>
            <person name="Campbell J.I."/>
            <person name="Thwaites G."/>
            <person name="Nhu N.T.K."/>
            <person name="Hall R."/>
            <person name="Fournier-Level A."/>
            <person name="Baker S."/>
            <person name="Holt K.E."/>
        </authorList>
    </citation>
    <scope>NUCLEOTIDE SEQUENCE</scope>
    <source>
        <strain evidence="2">BAL_056</strain>
    </source>
</reference>
<dbReference type="InterPro" id="IPR002559">
    <property type="entry name" value="Transposase_11"/>
</dbReference>
<dbReference type="SUPFAM" id="SSF53098">
    <property type="entry name" value="Ribonuclease H-like"/>
    <property type="match status" value="1"/>
</dbReference>
<protein>
    <submittedName>
        <fullName evidence="2">IS peptide 2</fullName>
    </submittedName>
</protein>
<proteinExistence type="predicted"/>
<evidence type="ECO:0000313" key="2">
    <source>
        <dbReference type="EMBL" id="AMD83609.1"/>
    </source>
</evidence>
<dbReference type="Gene3D" id="3.90.350.10">
    <property type="entry name" value="Transposase Inhibitor Protein From Tn5, Chain A, domain 1"/>
    <property type="match status" value="1"/>
</dbReference>
<dbReference type="InterPro" id="IPR047658">
    <property type="entry name" value="IS4-like_transpos"/>
</dbReference>